<accession>A0AAX3MUK9</accession>
<organism evidence="14 16">
    <name type="scientific">Paenibacillus urinalis</name>
    <dbReference type="NCBI Taxonomy" id="521520"/>
    <lineage>
        <taxon>Bacteria</taxon>
        <taxon>Bacillati</taxon>
        <taxon>Bacillota</taxon>
        <taxon>Bacilli</taxon>
        <taxon>Bacillales</taxon>
        <taxon>Paenibacillaceae</taxon>
        <taxon>Paenibacillus</taxon>
    </lineage>
</organism>
<proteinExistence type="inferred from homology"/>
<keyword evidence="4 13" id="KW-0812">Transmembrane</keyword>
<evidence type="ECO:0000313" key="14">
    <source>
        <dbReference type="EMBL" id="WDH80791.1"/>
    </source>
</evidence>
<evidence type="ECO:0000256" key="5">
    <source>
        <dbReference type="ARBA" id="ARBA00022729"/>
    </source>
</evidence>
<keyword evidence="6 13" id="KW-1133">Transmembrane helix</keyword>
<evidence type="ECO:0000256" key="13">
    <source>
        <dbReference type="SAM" id="Phobius"/>
    </source>
</evidence>
<gene>
    <name evidence="14" type="ORF">PUW23_14680</name>
    <name evidence="15" type="ORF">PUW25_14420</name>
</gene>
<dbReference type="EMBL" id="CP118108">
    <property type="protein sequence ID" value="WDI00486.1"/>
    <property type="molecule type" value="Genomic_DNA"/>
</dbReference>
<evidence type="ECO:0000313" key="17">
    <source>
        <dbReference type="Proteomes" id="UP001221519"/>
    </source>
</evidence>
<protein>
    <recommendedName>
        <fullName evidence="11">Glycosyl-4,4'-diaponeurosporenoate acyltransferase</fullName>
    </recommendedName>
</protein>
<evidence type="ECO:0000256" key="10">
    <source>
        <dbReference type="ARBA" id="ARBA00023603"/>
    </source>
</evidence>
<evidence type="ECO:0000256" key="7">
    <source>
        <dbReference type="ARBA" id="ARBA00023136"/>
    </source>
</evidence>
<dbReference type="GO" id="GO:0016746">
    <property type="term" value="F:acyltransferase activity"/>
    <property type="evidence" value="ECO:0007669"/>
    <property type="project" value="UniProtKB-KW"/>
</dbReference>
<dbReference type="AlphaFoldDB" id="A0AAX3MUK9"/>
<comment type="function">
    <text evidence="12">Catalyzes the acylation of glycosyl-4,4'-diaponeurosporenoate, i.e. the esterification of glucose at the C6'' position with the carboxyl group of the C(15) fatty acid 12-methyltetradecanoic acid, to yield staphyloxanthin. This is the last step in the biosynthesis of this orange pigment, present in most staphylococci strains.</text>
</comment>
<feature type="transmembrane region" description="Helical" evidence="13">
    <location>
        <begin position="121"/>
        <end position="141"/>
    </location>
</feature>
<keyword evidence="3" id="KW-0808">Transferase</keyword>
<evidence type="ECO:0000256" key="12">
    <source>
        <dbReference type="ARBA" id="ARBA00025324"/>
    </source>
</evidence>
<keyword evidence="2" id="KW-1003">Cell membrane</keyword>
<comment type="pathway">
    <text evidence="9">Carotenoid biosynthesis; staphyloxanthin biosynthesis; staphyloxanthin from farnesyl diphosphate: step 5/5.</text>
</comment>
<dbReference type="Pfam" id="PF18927">
    <property type="entry name" value="CrtO"/>
    <property type="match status" value="1"/>
</dbReference>
<comment type="subcellular location">
    <subcellularLocation>
        <location evidence="1">Cell membrane</location>
        <topology evidence="1">Single-pass membrane protein</topology>
    </subcellularLocation>
</comment>
<evidence type="ECO:0000256" key="11">
    <source>
        <dbReference type="ARBA" id="ARBA00023667"/>
    </source>
</evidence>
<dbReference type="EMBL" id="CP118101">
    <property type="protein sequence ID" value="WDH80791.1"/>
    <property type="molecule type" value="Genomic_DNA"/>
</dbReference>
<evidence type="ECO:0000256" key="9">
    <source>
        <dbReference type="ARBA" id="ARBA00023588"/>
    </source>
</evidence>
<reference evidence="14 17" key="1">
    <citation type="submission" date="2023-02" db="EMBL/GenBank/DDBJ databases">
        <title>Pathogen: clinical or host-associated sample.</title>
        <authorList>
            <person name="Hergert J."/>
            <person name="Casey R."/>
            <person name="Wagner J."/>
            <person name="Young E.L."/>
            <person name="Oakeson K.F."/>
        </authorList>
    </citation>
    <scope>NUCLEOTIDE SEQUENCE</scope>
    <source>
        <strain evidence="15 17">2022CK-00829</strain>
        <strain evidence="14">2022CK-00830</strain>
    </source>
</reference>
<dbReference type="GO" id="GO:0005886">
    <property type="term" value="C:plasma membrane"/>
    <property type="evidence" value="ECO:0007669"/>
    <property type="project" value="UniProtKB-SubCell"/>
</dbReference>
<dbReference type="Proteomes" id="UP001220962">
    <property type="component" value="Chromosome"/>
</dbReference>
<evidence type="ECO:0000256" key="1">
    <source>
        <dbReference type="ARBA" id="ARBA00004162"/>
    </source>
</evidence>
<keyword evidence="8 14" id="KW-0012">Acyltransferase</keyword>
<evidence type="ECO:0000256" key="4">
    <source>
        <dbReference type="ARBA" id="ARBA00022692"/>
    </source>
</evidence>
<dbReference type="InterPro" id="IPR044021">
    <property type="entry name" value="CrtO"/>
</dbReference>
<evidence type="ECO:0000256" key="3">
    <source>
        <dbReference type="ARBA" id="ARBA00022679"/>
    </source>
</evidence>
<dbReference type="RefSeq" id="WP_052511732.1">
    <property type="nucleotide sequence ID" value="NZ_CP118101.1"/>
</dbReference>
<name>A0AAX3MUK9_9BACL</name>
<keyword evidence="17" id="KW-1185">Reference proteome</keyword>
<comment type="similarity">
    <text evidence="10">Belongs to the acyltransferase CrtO family.</text>
</comment>
<evidence type="ECO:0000256" key="8">
    <source>
        <dbReference type="ARBA" id="ARBA00023315"/>
    </source>
</evidence>
<evidence type="ECO:0000256" key="2">
    <source>
        <dbReference type="ARBA" id="ARBA00022475"/>
    </source>
</evidence>
<evidence type="ECO:0000313" key="16">
    <source>
        <dbReference type="Proteomes" id="UP001220962"/>
    </source>
</evidence>
<keyword evidence="5" id="KW-0732">Signal</keyword>
<evidence type="ECO:0000313" key="15">
    <source>
        <dbReference type="EMBL" id="WDI00486.1"/>
    </source>
</evidence>
<sequence>MDSQMLSVIWNIGINAGAWLLLHLLVTAVHARLPDRWFAVTGYPASKKELLFYTNGLKIKAWKKRLPDGGGWSKQGFRKKRIEERSEAYLERYQLEAHRGEWCHLISMLPAPLFFLWNPPMVGMMMVLYALAANLPCIFALRYNRARILRLLDRRAAPIASDSVVQIDPGTR</sequence>
<keyword evidence="7 13" id="KW-0472">Membrane</keyword>
<dbReference type="Proteomes" id="UP001221519">
    <property type="component" value="Chromosome"/>
</dbReference>
<evidence type="ECO:0000256" key="6">
    <source>
        <dbReference type="ARBA" id="ARBA00022989"/>
    </source>
</evidence>